<sequence>MIDDIGQGLNASIYFNKDFYCIITMSGYRLLAIDSETEAIYLPNDVSDKELSEAVRQALSQSRLVDPYDKHFFSHDMLNIRYKNWIAEALEKGGYKTKRALFKKMNKCGVKLFDGKLTISPWAHEKLETWGGKGISDDDDISLPHDATDEELAKAVKEAFLRCKSFVYVP</sequence>
<proteinExistence type="predicted"/>
<accession>A0A2D0JJF2</accession>
<dbReference type="Pfam" id="PF07262">
    <property type="entry name" value="CdiI"/>
    <property type="match status" value="1"/>
</dbReference>
<evidence type="ECO:0000313" key="2">
    <source>
        <dbReference type="Proteomes" id="UP000221980"/>
    </source>
</evidence>
<protein>
    <submittedName>
        <fullName evidence="1">Immunity protein CdiI-o11</fullName>
    </submittedName>
</protein>
<gene>
    <name evidence="1" type="primary">cdiI4</name>
    <name evidence="1" type="ORF">Xmir_04312</name>
</gene>
<dbReference type="OrthoDB" id="8613487at2"/>
<dbReference type="InterPro" id="IPR037891">
    <property type="entry name" value="Cdil-like_sf"/>
</dbReference>
<dbReference type="InterPro" id="IPR009888">
    <property type="entry name" value="CdiI_Proteobact"/>
</dbReference>
<dbReference type="Proteomes" id="UP000221980">
    <property type="component" value="Unassembled WGS sequence"/>
</dbReference>
<dbReference type="CDD" id="cd13445">
    <property type="entry name" value="CDI_inhibitor_EC869_like"/>
    <property type="match status" value="1"/>
</dbReference>
<dbReference type="AlphaFoldDB" id="A0A2D0JJF2"/>
<organism evidence="1 2">
    <name type="scientific">Xenorhabdus miraniensis</name>
    <dbReference type="NCBI Taxonomy" id="351674"/>
    <lineage>
        <taxon>Bacteria</taxon>
        <taxon>Pseudomonadati</taxon>
        <taxon>Pseudomonadota</taxon>
        <taxon>Gammaproteobacteria</taxon>
        <taxon>Enterobacterales</taxon>
        <taxon>Morganellaceae</taxon>
        <taxon>Xenorhabdus</taxon>
    </lineage>
</organism>
<dbReference type="Gene3D" id="3.40.1590.10">
    <property type="entry name" value="NMB0488-like"/>
    <property type="match status" value="1"/>
</dbReference>
<dbReference type="SUPFAM" id="SSF160207">
    <property type="entry name" value="NMB0488-like"/>
    <property type="match status" value="1"/>
</dbReference>
<reference evidence="1 2" key="1">
    <citation type="journal article" date="2017" name="Nat. Microbiol.">
        <title>Natural product diversity associated with the nematode symbionts Photorhabdus and Xenorhabdus.</title>
        <authorList>
            <person name="Tobias N.J."/>
            <person name="Wolff H."/>
            <person name="Djahanschiri B."/>
            <person name="Grundmann F."/>
            <person name="Kronenwerth M."/>
            <person name="Shi Y.M."/>
            <person name="Simonyi S."/>
            <person name="Grun P."/>
            <person name="Shapiro-Ilan D."/>
            <person name="Pidot S.J."/>
            <person name="Stinear T.P."/>
            <person name="Ebersberger I."/>
            <person name="Bode H.B."/>
        </authorList>
    </citation>
    <scope>NUCLEOTIDE SEQUENCE [LARGE SCALE GENOMIC DNA]</scope>
    <source>
        <strain evidence="1 2">DSM 17902</strain>
    </source>
</reference>
<name>A0A2D0JJF2_9GAMM</name>
<evidence type="ECO:0000313" key="1">
    <source>
        <dbReference type="EMBL" id="PHM45528.1"/>
    </source>
</evidence>
<dbReference type="RefSeq" id="WP_099116044.1">
    <property type="nucleotide sequence ID" value="NZ_CAWNQI010000086.1"/>
</dbReference>
<keyword evidence="2" id="KW-1185">Reference proteome</keyword>
<dbReference type="EMBL" id="NITZ01000051">
    <property type="protein sequence ID" value="PHM45528.1"/>
    <property type="molecule type" value="Genomic_DNA"/>
</dbReference>
<comment type="caution">
    <text evidence="1">The sequence shown here is derived from an EMBL/GenBank/DDBJ whole genome shotgun (WGS) entry which is preliminary data.</text>
</comment>